<dbReference type="Gene3D" id="3.40.630.30">
    <property type="match status" value="1"/>
</dbReference>
<dbReference type="PATRIC" id="fig|1432052.3.peg.1165"/>
<keyword evidence="1" id="KW-1133">Transmembrane helix</keyword>
<evidence type="ECO:0000313" key="2">
    <source>
        <dbReference type="EMBL" id="ODM13343.1"/>
    </source>
</evidence>
<protein>
    <submittedName>
        <fullName evidence="2">FemAB family protein</fullName>
    </submittedName>
</protein>
<organism evidence="2 3">
    <name type="scientific">Eisenbergiella tayi</name>
    <dbReference type="NCBI Taxonomy" id="1432052"/>
    <lineage>
        <taxon>Bacteria</taxon>
        <taxon>Bacillati</taxon>
        <taxon>Bacillota</taxon>
        <taxon>Clostridia</taxon>
        <taxon>Lachnospirales</taxon>
        <taxon>Lachnospiraceae</taxon>
        <taxon>Eisenbergiella</taxon>
    </lineage>
</organism>
<evidence type="ECO:0000256" key="1">
    <source>
        <dbReference type="SAM" id="Phobius"/>
    </source>
</evidence>
<evidence type="ECO:0000313" key="3">
    <source>
        <dbReference type="Proteomes" id="UP000095003"/>
    </source>
</evidence>
<dbReference type="EMBL" id="MCGI01000001">
    <property type="protein sequence ID" value="ODM13343.1"/>
    <property type="molecule type" value="Genomic_DNA"/>
</dbReference>
<name>A0A1E3AXC3_9FIRM</name>
<comment type="caution">
    <text evidence="2">The sequence shown here is derived from an EMBL/GenBank/DDBJ whole genome shotgun (WGS) entry which is preliminary data.</text>
</comment>
<dbReference type="InterPro" id="IPR016181">
    <property type="entry name" value="Acyl_CoA_acyltransferase"/>
</dbReference>
<dbReference type="AlphaFoldDB" id="A0A1E3AXC3"/>
<gene>
    <name evidence="2" type="ORF">BEH84_01058</name>
</gene>
<dbReference type="GeneID" id="93299562"/>
<dbReference type="RefSeq" id="WP_069155995.1">
    <property type="nucleotide sequence ID" value="NZ_MCGI01000001.1"/>
</dbReference>
<reference evidence="2 3" key="1">
    <citation type="submission" date="2016-07" db="EMBL/GenBank/DDBJ databases">
        <title>Characterization of isolates of Eisenbergiella tayi derived from blood cultures, using whole genome sequencing.</title>
        <authorList>
            <person name="Burdz T."/>
            <person name="Wiebe D."/>
            <person name="Huynh C."/>
            <person name="Bernard K."/>
        </authorList>
    </citation>
    <scope>NUCLEOTIDE SEQUENCE [LARGE SCALE GENOMIC DNA]</scope>
    <source>
        <strain evidence="2 3">NML 120489</strain>
    </source>
</reference>
<feature type="transmembrane region" description="Helical" evidence="1">
    <location>
        <begin position="229"/>
        <end position="249"/>
    </location>
</feature>
<proteinExistence type="predicted"/>
<accession>A0A1E3AXC3</accession>
<keyword evidence="1" id="KW-0472">Membrane</keyword>
<dbReference type="SUPFAM" id="SSF55729">
    <property type="entry name" value="Acyl-CoA N-acyltransferases (Nat)"/>
    <property type="match status" value="1"/>
</dbReference>
<keyword evidence="1" id="KW-0812">Transmembrane</keyword>
<sequence>MGLLEIIEYLPKYENKWDYFVENESMNGTFLQTRRFLLYHPEERFEDCSLLFEEKGNLVAVCPACVVKEEGKKIFYSHLGSSYGGLIISPRLNRLEKVMELINSLETYLKEQGFYKCILKPTMNLLSNPRQDLIEFCLSFCNYIEYKELNLYLDYEFYPEDVVSAFSKLKKRLVKKCNNEGIELRRLNEEKEISIFHRILCRNLKKYNTIPVHSVKELIDLSRRFPENIQFYGAFLSVNMIAGTMVFLFPKYKCAHTQYLAADPDYSSISPMTFVYYSMAKKFKEVGYRYLSWGIATEHLGEKINYNLMNNKEEYGSRHILNHVYEKQFI</sequence>
<dbReference type="Proteomes" id="UP000095003">
    <property type="component" value="Unassembled WGS sequence"/>
</dbReference>